<dbReference type="KEGG" id="aep:AMC99_01985"/>
<dbReference type="AlphaFoldDB" id="A0A0M4M928"/>
<keyword evidence="3" id="KW-1185">Reference proteome</keyword>
<protein>
    <submittedName>
        <fullName evidence="2">Serine /threonine protein phosphatase</fullName>
    </submittedName>
</protein>
<dbReference type="PANTHER" id="PTHR42850:SF4">
    <property type="entry name" value="ZINC-DEPENDENT ENDOPOLYPHOSPHATASE"/>
    <property type="match status" value="1"/>
</dbReference>
<dbReference type="GO" id="GO:0110154">
    <property type="term" value="P:RNA decapping"/>
    <property type="evidence" value="ECO:0007669"/>
    <property type="project" value="TreeGrafter"/>
</dbReference>
<dbReference type="STRING" id="361183.AMC99_01985"/>
<name>A0A0M4M928_9SPHN</name>
<dbReference type="GO" id="GO:0008803">
    <property type="term" value="F:bis(5'-nucleosyl)-tetraphosphatase (symmetrical) activity"/>
    <property type="evidence" value="ECO:0007669"/>
    <property type="project" value="TreeGrafter"/>
</dbReference>
<evidence type="ECO:0000313" key="3">
    <source>
        <dbReference type="Proteomes" id="UP000057938"/>
    </source>
</evidence>
<organism evidence="2 3">
    <name type="scientific">Altererythrobacter epoxidivorans</name>
    <dbReference type="NCBI Taxonomy" id="361183"/>
    <lineage>
        <taxon>Bacteria</taxon>
        <taxon>Pseudomonadati</taxon>
        <taxon>Pseudomonadota</taxon>
        <taxon>Alphaproteobacteria</taxon>
        <taxon>Sphingomonadales</taxon>
        <taxon>Erythrobacteraceae</taxon>
        <taxon>Altererythrobacter</taxon>
    </lineage>
</organism>
<evidence type="ECO:0000313" key="2">
    <source>
        <dbReference type="EMBL" id="ALE17273.1"/>
    </source>
</evidence>
<dbReference type="InterPro" id="IPR050126">
    <property type="entry name" value="Ap4A_hydrolase"/>
</dbReference>
<dbReference type="CDD" id="cd00144">
    <property type="entry name" value="MPP_PPP_family"/>
    <property type="match status" value="1"/>
</dbReference>
<sequence length="269" mass="30411">MIFEPLRKLFRPAKAKADLPQVPAGERYYVVGDIHGRLDLFEALANAIEADDRERGHAKSTVVLLGDLVDRGPESAGVLSFARDWQTRRPVRILAGNHEEMMLESLEDKEVLRHFLKHGGRETILSFGIKKKAFNALSMDEMQKKLPEIIPADIIDFVRGFEEMVIAGDYVFVHAGIDPARPLDEQKRKDLLWIRDRFLRHEGPLSKVVVHGHTIFDDVLDCGNRIGIDTGAFRSGVLTALVLEDHTRRSIKATSEGDWVAIKHEEYNA</sequence>
<proteinExistence type="predicted"/>
<dbReference type="SUPFAM" id="SSF56300">
    <property type="entry name" value="Metallo-dependent phosphatases"/>
    <property type="match status" value="1"/>
</dbReference>
<dbReference type="PATRIC" id="fig|361183.4.peg.1956"/>
<dbReference type="Gene3D" id="3.60.21.10">
    <property type="match status" value="1"/>
</dbReference>
<feature type="domain" description="Calcineurin-like phosphoesterase" evidence="1">
    <location>
        <begin position="27"/>
        <end position="214"/>
    </location>
</feature>
<reference evidence="2 3" key="1">
    <citation type="submission" date="2015-09" db="EMBL/GenBank/DDBJ databases">
        <title>Complete genome sequence of a benzo[a]pyrene-degrading bacterium Altererythrobacter epoxidivorans CGMCC 1.7731T.</title>
        <authorList>
            <person name="Li Z."/>
            <person name="Cheng H."/>
            <person name="Huo Y."/>
            <person name="Xu X."/>
        </authorList>
    </citation>
    <scope>NUCLEOTIDE SEQUENCE [LARGE SCALE GENOMIC DNA]</scope>
    <source>
        <strain evidence="2 3">CGMCC 1.7731</strain>
    </source>
</reference>
<dbReference type="RefSeq" id="WP_338021437.1">
    <property type="nucleotide sequence ID" value="NZ_CP012669.1"/>
</dbReference>
<dbReference type="InterPro" id="IPR004843">
    <property type="entry name" value="Calcineurin-like_PHP"/>
</dbReference>
<dbReference type="EMBL" id="CP012669">
    <property type="protein sequence ID" value="ALE17273.1"/>
    <property type="molecule type" value="Genomic_DNA"/>
</dbReference>
<dbReference type="GO" id="GO:0005737">
    <property type="term" value="C:cytoplasm"/>
    <property type="evidence" value="ECO:0007669"/>
    <property type="project" value="TreeGrafter"/>
</dbReference>
<dbReference type="InterPro" id="IPR029052">
    <property type="entry name" value="Metallo-depent_PP-like"/>
</dbReference>
<dbReference type="GO" id="GO:0016791">
    <property type="term" value="F:phosphatase activity"/>
    <property type="evidence" value="ECO:0007669"/>
    <property type="project" value="TreeGrafter"/>
</dbReference>
<dbReference type="Pfam" id="PF00149">
    <property type="entry name" value="Metallophos"/>
    <property type="match status" value="1"/>
</dbReference>
<accession>A0A0M4M928</accession>
<evidence type="ECO:0000259" key="1">
    <source>
        <dbReference type="Pfam" id="PF00149"/>
    </source>
</evidence>
<dbReference type="PANTHER" id="PTHR42850">
    <property type="entry name" value="METALLOPHOSPHOESTERASE"/>
    <property type="match status" value="1"/>
</dbReference>
<gene>
    <name evidence="2" type="ORF">AMC99_01985</name>
</gene>
<dbReference type="Proteomes" id="UP000057938">
    <property type="component" value="Chromosome"/>
</dbReference>